<dbReference type="EMBL" id="BARU01009163">
    <property type="protein sequence ID" value="GAH33435.1"/>
    <property type="molecule type" value="Genomic_DNA"/>
</dbReference>
<dbReference type="Pfam" id="PF13875">
    <property type="entry name" value="DUF4202"/>
    <property type="match status" value="1"/>
</dbReference>
<organism evidence="1">
    <name type="scientific">marine sediment metagenome</name>
    <dbReference type="NCBI Taxonomy" id="412755"/>
    <lineage>
        <taxon>unclassified sequences</taxon>
        <taxon>metagenomes</taxon>
        <taxon>ecological metagenomes</taxon>
    </lineage>
</organism>
<accession>X1FLP2</accession>
<dbReference type="SUPFAM" id="SSF109604">
    <property type="entry name" value="HD-domain/PDEase-like"/>
    <property type="match status" value="1"/>
</dbReference>
<evidence type="ECO:0008006" key="2">
    <source>
        <dbReference type="Google" id="ProtNLM"/>
    </source>
</evidence>
<dbReference type="Gene3D" id="1.10.3210.10">
    <property type="entry name" value="Hypothetical protein af1432"/>
    <property type="match status" value="1"/>
</dbReference>
<comment type="caution">
    <text evidence="1">The sequence shown here is derived from an EMBL/GenBank/DDBJ whole genome shotgun (WGS) entry which is preliminary data.</text>
</comment>
<reference evidence="1" key="1">
    <citation type="journal article" date="2014" name="Front. Microbiol.">
        <title>High frequency of phylogenetically diverse reductive dehalogenase-homologous genes in deep subseafloor sedimentary metagenomes.</title>
        <authorList>
            <person name="Kawai M."/>
            <person name="Futagami T."/>
            <person name="Toyoda A."/>
            <person name="Takaki Y."/>
            <person name="Nishi S."/>
            <person name="Hori S."/>
            <person name="Arai W."/>
            <person name="Tsubouchi T."/>
            <person name="Morono Y."/>
            <person name="Uchiyama I."/>
            <person name="Ito T."/>
            <person name="Fujiyama A."/>
            <person name="Inagaki F."/>
            <person name="Takami H."/>
        </authorList>
    </citation>
    <scope>NUCLEOTIDE SEQUENCE</scope>
    <source>
        <strain evidence="1">Expedition CK06-06</strain>
    </source>
</reference>
<dbReference type="AlphaFoldDB" id="X1FLP2"/>
<evidence type="ECO:0000313" key="1">
    <source>
        <dbReference type="EMBL" id="GAH33435.1"/>
    </source>
</evidence>
<sequence length="191" mass="22553">MDEIIAGLKKKIMEIIEKSSNPEDPIHARNTLEWMIKLEPQADEALKIAALGHDIERAISKRKIKCENYTNYEEFKKAHSLNSAEVLSKLMETFKVKKELREEIFYLVNHHETGGNKRANLLKNADSLSFLQVNLPYYFIRNDLDETKKRCKWGYRRLPVNLRKIVSRFSYNDKRITLLVKKLPQYLKEDN</sequence>
<protein>
    <recommendedName>
        <fullName evidence="2">DUF4202 family protein</fullName>
    </recommendedName>
</protein>
<name>X1FLP2_9ZZZZ</name>
<gene>
    <name evidence="1" type="ORF">S03H2_17728</name>
</gene>
<dbReference type="InterPro" id="IPR025255">
    <property type="entry name" value="DUF4202"/>
</dbReference>
<proteinExistence type="predicted"/>